<organism evidence="6 7">
    <name type="scientific">Sulfobacillus benefaciens</name>
    <dbReference type="NCBI Taxonomy" id="453960"/>
    <lineage>
        <taxon>Bacteria</taxon>
        <taxon>Bacillati</taxon>
        <taxon>Bacillota</taxon>
        <taxon>Clostridia</taxon>
        <taxon>Eubacteriales</taxon>
        <taxon>Clostridiales Family XVII. Incertae Sedis</taxon>
        <taxon>Sulfobacillus</taxon>
    </lineage>
</organism>
<dbReference type="GO" id="GO:0003735">
    <property type="term" value="F:structural constituent of ribosome"/>
    <property type="evidence" value="ECO:0007669"/>
    <property type="project" value="InterPro"/>
</dbReference>
<evidence type="ECO:0000256" key="1">
    <source>
        <dbReference type="ARBA" id="ARBA00009254"/>
    </source>
</evidence>
<dbReference type="CDD" id="cd00427">
    <property type="entry name" value="Ribosomal_L29_HIP"/>
    <property type="match status" value="1"/>
</dbReference>
<keyword evidence="3 5" id="KW-0687">Ribonucleoprotein</keyword>
<protein>
    <recommendedName>
        <fullName evidence="4 5">Large ribosomal subunit protein uL29</fullName>
    </recommendedName>
</protein>
<dbReference type="PANTHER" id="PTHR10916:SF0">
    <property type="entry name" value="LARGE RIBOSOMAL SUBUNIT PROTEIN UL29C"/>
    <property type="match status" value="1"/>
</dbReference>
<proteinExistence type="inferred from homology"/>
<accession>A0A2T2XCG6</accession>
<dbReference type="PROSITE" id="PS00579">
    <property type="entry name" value="RIBOSOMAL_L29"/>
    <property type="match status" value="1"/>
</dbReference>
<evidence type="ECO:0000256" key="2">
    <source>
        <dbReference type="ARBA" id="ARBA00022980"/>
    </source>
</evidence>
<dbReference type="PANTHER" id="PTHR10916">
    <property type="entry name" value="60S RIBOSOMAL PROTEIN L35/50S RIBOSOMAL PROTEIN L29"/>
    <property type="match status" value="1"/>
</dbReference>
<comment type="similarity">
    <text evidence="1 5">Belongs to the universal ribosomal protein uL29 family.</text>
</comment>
<evidence type="ECO:0000256" key="4">
    <source>
        <dbReference type="ARBA" id="ARBA00035204"/>
    </source>
</evidence>
<dbReference type="InterPro" id="IPR036049">
    <property type="entry name" value="Ribosomal_uL29_sf"/>
</dbReference>
<dbReference type="FunFam" id="1.10.287.310:FF:000001">
    <property type="entry name" value="50S ribosomal protein L29"/>
    <property type="match status" value="1"/>
</dbReference>
<dbReference type="InterPro" id="IPR050063">
    <property type="entry name" value="Ribosomal_protein_uL29"/>
</dbReference>
<sequence length="67" mass="8006">MKPKQIRDLTQDELQDRLKGLKQELFRLRFQLATSQLENPMRIRQVKKDIARVHTIMTERDRSGDGK</sequence>
<evidence type="ECO:0000256" key="5">
    <source>
        <dbReference type="HAMAP-Rule" id="MF_00374"/>
    </source>
</evidence>
<dbReference type="Gene3D" id="1.10.287.310">
    <property type="match status" value="1"/>
</dbReference>
<name>A0A2T2XCG6_9FIRM</name>
<evidence type="ECO:0000313" key="7">
    <source>
        <dbReference type="Proteomes" id="UP000242972"/>
    </source>
</evidence>
<evidence type="ECO:0000313" key="6">
    <source>
        <dbReference type="EMBL" id="PSR32147.1"/>
    </source>
</evidence>
<dbReference type="HAMAP" id="MF_00374">
    <property type="entry name" value="Ribosomal_uL29"/>
    <property type="match status" value="1"/>
</dbReference>
<dbReference type="Pfam" id="PF00831">
    <property type="entry name" value="Ribosomal_L29"/>
    <property type="match status" value="1"/>
</dbReference>
<dbReference type="Proteomes" id="UP000242972">
    <property type="component" value="Unassembled WGS sequence"/>
</dbReference>
<dbReference type="AlphaFoldDB" id="A0A2T2XCG6"/>
<dbReference type="InterPro" id="IPR001854">
    <property type="entry name" value="Ribosomal_uL29"/>
</dbReference>
<dbReference type="SUPFAM" id="SSF46561">
    <property type="entry name" value="Ribosomal protein L29 (L29p)"/>
    <property type="match status" value="1"/>
</dbReference>
<keyword evidence="2 5" id="KW-0689">Ribosomal protein</keyword>
<dbReference type="NCBIfam" id="TIGR00012">
    <property type="entry name" value="L29"/>
    <property type="match status" value="1"/>
</dbReference>
<evidence type="ECO:0000256" key="3">
    <source>
        <dbReference type="ARBA" id="ARBA00023274"/>
    </source>
</evidence>
<comment type="caution">
    <text evidence="6">The sequence shown here is derived from an EMBL/GenBank/DDBJ whole genome shotgun (WGS) entry which is preliminary data.</text>
</comment>
<reference evidence="6 7" key="1">
    <citation type="journal article" date="2014" name="BMC Genomics">
        <title>Comparison of environmental and isolate Sulfobacillus genomes reveals diverse carbon, sulfur, nitrogen, and hydrogen metabolisms.</title>
        <authorList>
            <person name="Justice N.B."/>
            <person name="Norman A."/>
            <person name="Brown C.T."/>
            <person name="Singh A."/>
            <person name="Thomas B.C."/>
            <person name="Banfield J.F."/>
        </authorList>
    </citation>
    <scope>NUCLEOTIDE SEQUENCE [LARGE SCALE GENOMIC DNA]</scope>
    <source>
        <strain evidence="6">AMDSBA4</strain>
    </source>
</reference>
<dbReference type="GO" id="GO:0006412">
    <property type="term" value="P:translation"/>
    <property type="evidence" value="ECO:0007669"/>
    <property type="project" value="UniProtKB-UniRule"/>
</dbReference>
<gene>
    <name evidence="5" type="primary">rpmC</name>
    <name evidence="6" type="ORF">C7B46_15790</name>
</gene>
<dbReference type="EMBL" id="PXYW01000051">
    <property type="protein sequence ID" value="PSR32147.1"/>
    <property type="molecule type" value="Genomic_DNA"/>
</dbReference>
<dbReference type="GO" id="GO:0022625">
    <property type="term" value="C:cytosolic large ribosomal subunit"/>
    <property type="evidence" value="ECO:0007669"/>
    <property type="project" value="TreeGrafter"/>
</dbReference>
<dbReference type="InterPro" id="IPR018254">
    <property type="entry name" value="Ribosomal_uL29_CS"/>
</dbReference>